<keyword evidence="11" id="KW-0812">Transmembrane</keyword>
<dbReference type="PANTHER" id="PTHR43570:SF16">
    <property type="entry name" value="ALDEHYDE DEHYDROGENASE TYPE III, ISOFORM Q"/>
    <property type="match status" value="1"/>
</dbReference>
<dbReference type="EMBL" id="JAANQT010000049">
    <property type="protein sequence ID" value="KAG1315341.1"/>
    <property type="molecule type" value="Genomic_DNA"/>
</dbReference>
<dbReference type="SMART" id="SM00243">
    <property type="entry name" value="GAS2"/>
    <property type="match status" value="1"/>
</dbReference>
<dbReference type="GO" id="GO:0005737">
    <property type="term" value="C:cytoplasm"/>
    <property type="evidence" value="ECO:0007669"/>
    <property type="project" value="TreeGrafter"/>
</dbReference>
<name>A0A9P6XK00_RHIOR</name>
<feature type="compositionally biased region" description="Low complexity" evidence="10">
    <location>
        <begin position="2284"/>
        <end position="2300"/>
    </location>
</feature>
<dbReference type="Gene3D" id="1.20.58.60">
    <property type="match status" value="3"/>
</dbReference>
<dbReference type="PANTHER" id="PTHR43570">
    <property type="entry name" value="ALDEHYDE DEHYDROGENASE"/>
    <property type="match status" value="1"/>
</dbReference>
<evidence type="ECO:0000256" key="1">
    <source>
        <dbReference type="ARBA" id="ARBA00004245"/>
    </source>
</evidence>
<dbReference type="Proteomes" id="UP000716291">
    <property type="component" value="Unassembled WGS sequence"/>
</dbReference>
<keyword evidence="9" id="KW-0175">Coiled coil</keyword>
<sequence>MDLTLADTVLAWLQNELYIYFTLSLIQPLSDLNAADDKAIVCLAHRYFSQSVPDLIQQLNQPNRDYFIQLFKERAAVDLETDTVLWLHQFQLWVASQQENYRQEGYIEFEKNANQLLSQLLELFHQSAGLLKEEQSIASFKREEKEHPLLTLEDIESAFVTIQSQDFADFESNLPEYARTHPTISAIDATRTVLEHQLHNGDHRHMFQTTAYIRNELQFIQAKMLKTTTTDAGIQDLEERAAKVGELFASLPKQDDDDLWQRHKLICAWVEEVRVWFVEAERIRIWIEERIVILENRATIDALEEVELELSPEVVKRLNKEHEELKEEIETFDKEDMTRLREHVKALTGNNKDLSPADTTTIEITSSTLMTLDRLMHLLRRRSYELQILTLRMDWEHEYDGAVGWVRSMLEKVKTFMNEKARWRPMMVHLSKEEVVEKLVEFENECSAFDKGQFTTTVNTYQELDDSCHMELPSHLESRQVALEEAFETLTNRIVLTRQIVEQYLVVTDFLERADELKTQGEKLRQEITQSEQQQFAYSDLSEKVSLFQEDAIRLVTGLATRIPYPEALHPSDEQANEDANETIRMVIGARKSALILLSEALDQGLNAYRRALQLQKRAKQLQDEIQRLTSWVDERMRAMQKAKVDVFVGKCALDEVDLARLRKERDGQVAKLKGIRENEVKKLNDNIQVLSSSSMHQGIYVDTLCSGLSGLEQHLNKLDEALSSHSLGLDILEKRIGWEAFYTKSFQWITNMTSNLWEFTAKKAQWRHRDHTESDWTQIVQEFKDIQSKMDAFEQHSFNSTQQVFLGLVEGFDQIEKEDVPLTNDSNTMTPEHVKRRQETLNRNFTHLKDLCLFTQAVLDQHVSLDAFSAHALTLHEAGEKLMADLQQHLDNDLYIPSQQEENELEQTTNEYSHQVLDLWTRMGSRIPYPQCNEEARATRPSTADDEISTDIANIVYKTYAELQDLANQIKDLLSRLKTMLDHRRELNDCIKETVDLIEHLKQIKQEFEGLYAFNHQLYSDVLQPSDYQLDAKALRDKISQLNCERYEVLMKRTDALLALSNTNINITQLIPHTNQLKATRKELTEYSELFARQVQCYDTRLHWQSLVESDTSKLSKLQERIRNTANDKNFWLSLDNQQGELLQKLVKDVTEHKKELDDYASNSFVKLEAAYMNMMDAFEAMGSKLVMVQDKQIEMKKRMNKMQDVVELQVSEIDLICNRYCWESNTDKFLKECGEFETELDSFIKHHARWSPERSAVDPPRPTFVNCMEQLQRLLDEFEALQQPTEATLKRKSMVESSKCRLESSMILADQVLAQSDAIGHCLSNIQALETHAELLKTQFLKSDESEPSDEKDFKAYQVDVQQLDTAIPLPDGDQDQIAYNTTVSDMIQARYARLDELVGILASILKTKEQVSRRRAAESSYLAEVTTVKEWIQSKWVLPDGSQDLREAVQAAAATHSAVLAYANTITALRASCTKTIEVTEDDTIQTIQSEVDTQYKELCEHVQMVKQDLSEKLRQAEWDQLLNEFHTSYDQLEQEMQIAVENVTDEIVSDWQERVQCLETSQVEPIRVRAEIDQEKCGEVQAAFANLKALLHRRATETNRYRWKQRYLADADTLEALIQITCDAINVFLKEQGLMQDSLVEVTKVAYESLCSSVETRVDKYDELCSSHRFLQLNKVTEVDKRHQEIEHLWKQTQKEIAQAKQVVDQTAQWMMLFGKLSIKQTLDATMQRLMEDSPDFDQERKQLTALLDTIEDSLSSAQKLSDSIPEGIKVKENMKIFQEQYNKIHKEIIETKGVLDQKEKQAQKQKDLIKCQAMISKVKNTVQDQIEQWKQDLENVQQNIANPPVIKQNTMEIKQNKLIQLSTQEVEPLLTRLRDTYGVDTRSMQQDLEDALDQLAEAIKSKTSFCDLIKRSLGHAKSVNDISTWIDHCQQAVEQVDPHNEGAQEDLAALDEKIEDFASVMTSFDDMTNEIHQLPKINEEKDLWDSLVSIIYQRTQDINQKWISLKQIRDQALQDVHRTTHGIAMLRKVKNVMNLLGDTRSYLESIKLPSPTDIKAGQQEDGMSSMLRKPEVEMHLKNLSTVEKEMRTQLEPEISELEKMMAECQEGDALIQQYQETKDAVNRLTDALRTKESELNRALELGQFLTITDDLDILQSSLEEVIGKPAPLMGHGLTRADLQAKTIELDARFKYYDNNIMAAFKLAKDCSITHQPEKKLVASHLKALENRWELLKKQYKTRKVELSRTIDSKEYQQQQTRIRKSSLPNRKASPLLRAAGDVSRLSPTPSASSSGSTRLTINRHQQPSKSATHVKTPRPRLTKPPLNSYVADPDNDLDIEIGRIVNNAPYRVKVKMVPGEVGRYWFGDVNPKMAYCRVLKSKMVMVRVGGGWTELSQFLRDHALLEGDFIPKLSEAVIHEEEPSIQEGYIETRRAKPMPRSHSPSQLTTSHSTSTSGYKQGNKFITVDGYGNQLEVKMRRYSNGEGNDYTKRRMARKSREISFRKRQLERLHALVEENEEKFYEALRKDLNKPKIEALSGDIAPVLDECLYFLDNLNELSKDKVTKSRSLSNKTDKAIVRRDPLGVVLIIGCWNYPVQLSLVPLAGAIAAGNCVILKLSEVAPHTAALITELFPKYLDPSCYRVINGSIEETTEVLKYPFDHIFYTGSGHVGKIVMEAASKHLAPVTLELGGKSPAIVTEDADIQLTANRIAFGKFYNAGQICIGVDYVLIHTSRLEAFVEAIGRTLNKWYGSNPQASKDYARIVSERHVDRISALLHNRTSGDVVIGGDIDKKERYIAPTIVTNVRFDDPSLMTDEIFGPVLPIITFNSLEEVIALVNRKDPPLALYLFTQKKKIQEQILKNTRSGGVCVNDCLMHQAEYSIPFGGVGQSGMGNYHGQRSFDTFSHERGILIKKQKMEKVIGVRYPPYTDKKATILRLLLVKHPKLLWLKTNRRIFQLLAFIFLLISIYFKKRK</sequence>
<evidence type="ECO:0000259" key="12">
    <source>
        <dbReference type="PROSITE" id="PS51460"/>
    </source>
</evidence>
<evidence type="ECO:0000256" key="11">
    <source>
        <dbReference type="SAM" id="Phobius"/>
    </source>
</evidence>
<keyword evidence="11" id="KW-1133">Transmembrane helix</keyword>
<evidence type="ECO:0000256" key="10">
    <source>
        <dbReference type="SAM" id="MobiDB-lite"/>
    </source>
</evidence>
<evidence type="ECO:0000256" key="7">
    <source>
        <dbReference type="PROSITE-ProRule" id="PRU10007"/>
    </source>
</evidence>
<dbReference type="InterPro" id="IPR016163">
    <property type="entry name" value="Ald_DH_C"/>
</dbReference>
<feature type="active site" evidence="7">
    <location>
        <position position="2690"/>
    </location>
</feature>
<dbReference type="InterPro" id="IPR016162">
    <property type="entry name" value="Ald_DH_N"/>
</dbReference>
<dbReference type="InterPro" id="IPR003108">
    <property type="entry name" value="GAR_dom"/>
</dbReference>
<evidence type="ECO:0000256" key="5">
    <source>
        <dbReference type="ARBA" id="ARBA00023027"/>
    </source>
</evidence>
<feature type="domain" description="GAR" evidence="12">
    <location>
        <begin position="2333"/>
        <end position="2407"/>
    </location>
</feature>
<keyword evidence="3" id="KW-0963">Cytoplasm</keyword>
<dbReference type="PROSITE" id="PS51460">
    <property type="entry name" value="GAR"/>
    <property type="match status" value="1"/>
</dbReference>
<dbReference type="GO" id="GO:0004029">
    <property type="term" value="F:aldehyde dehydrogenase (NAD+) activity"/>
    <property type="evidence" value="ECO:0007669"/>
    <property type="project" value="TreeGrafter"/>
</dbReference>
<feature type="compositionally biased region" description="Low complexity" evidence="10">
    <location>
        <begin position="2442"/>
        <end position="2457"/>
    </location>
</feature>
<evidence type="ECO:0000256" key="4">
    <source>
        <dbReference type="ARBA" id="ARBA00023002"/>
    </source>
</evidence>
<dbReference type="InterPro" id="IPR012394">
    <property type="entry name" value="Aldehyde_DH_NAD(P)"/>
</dbReference>
<comment type="similarity">
    <text evidence="2 8">Belongs to the aldehyde dehydrogenase family.</text>
</comment>
<feature type="transmembrane region" description="Helical" evidence="11">
    <location>
        <begin position="2956"/>
        <end position="2972"/>
    </location>
</feature>
<dbReference type="InterPro" id="IPR016160">
    <property type="entry name" value="Ald_DH_CS_CYS"/>
</dbReference>
<keyword evidence="6" id="KW-0206">Cytoskeleton</keyword>
<feature type="coiled-coil region" evidence="9">
    <location>
        <begin position="2102"/>
        <end position="2146"/>
    </location>
</feature>
<evidence type="ECO:0000313" key="13">
    <source>
        <dbReference type="EMBL" id="KAG1315341.1"/>
    </source>
</evidence>
<proteinExistence type="inferred from homology"/>
<dbReference type="GO" id="GO:0008017">
    <property type="term" value="F:microtubule binding"/>
    <property type="evidence" value="ECO:0007669"/>
    <property type="project" value="InterPro"/>
</dbReference>
<dbReference type="Gene3D" id="3.30.920.20">
    <property type="entry name" value="Gas2-like domain"/>
    <property type="match status" value="1"/>
</dbReference>
<dbReference type="FunFam" id="3.40.605.10:FF:000004">
    <property type="entry name" value="Aldehyde dehydrogenase"/>
    <property type="match status" value="1"/>
</dbReference>
<dbReference type="Gene3D" id="3.40.605.10">
    <property type="entry name" value="Aldehyde Dehydrogenase, Chain A, domain 1"/>
    <property type="match status" value="1"/>
</dbReference>
<dbReference type="SUPFAM" id="SSF143575">
    <property type="entry name" value="GAS2 domain-like"/>
    <property type="match status" value="1"/>
</dbReference>
<dbReference type="Pfam" id="PF00171">
    <property type="entry name" value="Aldedh"/>
    <property type="match status" value="1"/>
</dbReference>
<evidence type="ECO:0000256" key="9">
    <source>
        <dbReference type="SAM" id="Coils"/>
    </source>
</evidence>
<protein>
    <recommendedName>
        <fullName evidence="12">GAR domain-containing protein</fullName>
    </recommendedName>
</protein>
<dbReference type="PROSITE" id="PS00070">
    <property type="entry name" value="ALDEHYDE_DEHYDR_CYS"/>
    <property type="match status" value="1"/>
</dbReference>
<evidence type="ECO:0000313" key="14">
    <source>
        <dbReference type="Proteomes" id="UP000716291"/>
    </source>
</evidence>
<dbReference type="GO" id="GO:0005856">
    <property type="term" value="C:cytoskeleton"/>
    <property type="evidence" value="ECO:0007669"/>
    <property type="project" value="UniProtKB-SubCell"/>
</dbReference>
<evidence type="ECO:0000256" key="8">
    <source>
        <dbReference type="RuleBase" id="RU003345"/>
    </source>
</evidence>
<dbReference type="PROSITE" id="PS00687">
    <property type="entry name" value="ALDEHYDE_DEHYDR_GLU"/>
    <property type="match status" value="1"/>
</dbReference>
<accession>A0A9P6XK00</accession>
<feature type="region of interest" description="Disordered" evidence="10">
    <location>
        <begin position="2436"/>
        <end position="2461"/>
    </location>
</feature>
<dbReference type="InterPro" id="IPR015590">
    <property type="entry name" value="Aldehyde_DH_dom"/>
</dbReference>
<keyword evidence="4 8" id="KW-0560">Oxidoreductase</keyword>
<comment type="caution">
    <text evidence="13">The sequence shown here is derived from an EMBL/GenBank/DDBJ whole genome shotgun (WGS) entry which is preliminary data.</text>
</comment>
<reference evidence="13" key="1">
    <citation type="journal article" date="2020" name="Microb. Genom.">
        <title>Genetic diversity of clinical and environmental Mucorales isolates obtained from an investigation of mucormycosis cases among solid organ transplant recipients.</title>
        <authorList>
            <person name="Nguyen M.H."/>
            <person name="Kaul D."/>
            <person name="Muto C."/>
            <person name="Cheng S.J."/>
            <person name="Richter R.A."/>
            <person name="Bruno V.M."/>
            <person name="Liu G."/>
            <person name="Beyhan S."/>
            <person name="Sundermann A.J."/>
            <person name="Mounaud S."/>
            <person name="Pasculle A.W."/>
            <person name="Nierman W.C."/>
            <person name="Driscoll E."/>
            <person name="Cumbie R."/>
            <person name="Clancy C.J."/>
            <person name="Dupont C.L."/>
        </authorList>
    </citation>
    <scope>NUCLEOTIDE SEQUENCE</scope>
    <source>
        <strain evidence="13">GL11</strain>
    </source>
</reference>
<dbReference type="CDD" id="cd07087">
    <property type="entry name" value="ALDH_F3-13-14_CALDH-like"/>
    <property type="match status" value="1"/>
</dbReference>
<dbReference type="SUPFAM" id="SSF53720">
    <property type="entry name" value="ALDH-like"/>
    <property type="match status" value="1"/>
</dbReference>
<comment type="subcellular location">
    <subcellularLocation>
        <location evidence="1">Cytoplasm</location>
        <location evidence="1">Cytoskeleton</location>
    </subcellularLocation>
</comment>
<dbReference type="Gene3D" id="3.40.309.10">
    <property type="entry name" value="Aldehyde Dehydrogenase, Chain A, domain 2"/>
    <property type="match status" value="1"/>
</dbReference>
<dbReference type="Pfam" id="PF02187">
    <property type="entry name" value="GAS2"/>
    <property type="match status" value="1"/>
</dbReference>
<evidence type="ECO:0000256" key="3">
    <source>
        <dbReference type="ARBA" id="ARBA00022490"/>
    </source>
</evidence>
<evidence type="ECO:0000256" key="2">
    <source>
        <dbReference type="ARBA" id="ARBA00009986"/>
    </source>
</evidence>
<dbReference type="GO" id="GO:0006081">
    <property type="term" value="P:aldehyde metabolic process"/>
    <property type="evidence" value="ECO:0007669"/>
    <property type="project" value="InterPro"/>
</dbReference>
<feature type="compositionally biased region" description="Polar residues" evidence="10">
    <location>
        <begin position="2301"/>
        <end position="2314"/>
    </location>
</feature>
<evidence type="ECO:0000256" key="6">
    <source>
        <dbReference type="ARBA" id="ARBA00023212"/>
    </source>
</evidence>
<keyword evidence="5" id="KW-0520">NAD</keyword>
<dbReference type="InterPro" id="IPR016161">
    <property type="entry name" value="Ald_DH/histidinol_DH"/>
</dbReference>
<keyword evidence="14" id="KW-1185">Reference proteome</keyword>
<dbReference type="FunFam" id="3.40.309.10:FF:000003">
    <property type="entry name" value="Aldehyde dehydrogenase"/>
    <property type="match status" value="1"/>
</dbReference>
<organism evidence="13 14">
    <name type="scientific">Rhizopus oryzae</name>
    <name type="common">Mucormycosis agent</name>
    <name type="synonym">Rhizopus arrhizus var. delemar</name>
    <dbReference type="NCBI Taxonomy" id="64495"/>
    <lineage>
        <taxon>Eukaryota</taxon>
        <taxon>Fungi</taxon>
        <taxon>Fungi incertae sedis</taxon>
        <taxon>Mucoromycota</taxon>
        <taxon>Mucoromycotina</taxon>
        <taxon>Mucoromycetes</taxon>
        <taxon>Mucorales</taxon>
        <taxon>Mucorineae</taxon>
        <taxon>Rhizopodaceae</taxon>
        <taxon>Rhizopus</taxon>
    </lineage>
</organism>
<feature type="coiled-coil region" evidence="9">
    <location>
        <begin position="507"/>
        <end position="534"/>
    </location>
</feature>
<dbReference type="InterPro" id="IPR029510">
    <property type="entry name" value="Ald_DH_CS_GLU"/>
</dbReference>
<dbReference type="InterPro" id="IPR036534">
    <property type="entry name" value="GAR_dom_sf"/>
</dbReference>
<keyword evidence="11" id="KW-0472">Membrane</keyword>
<gene>
    <name evidence="13" type="ORF">G6F64_000750</name>
</gene>
<feature type="region of interest" description="Disordered" evidence="10">
    <location>
        <begin position="2254"/>
        <end position="2330"/>
    </location>
</feature>